<accession>A0AAV6JE22</accession>
<protein>
    <recommendedName>
        <fullName evidence="9">Beta-fructofuranosidase</fullName>
    </recommendedName>
</protein>
<proteinExistence type="inferred from homology"/>
<evidence type="ECO:0000259" key="5">
    <source>
        <dbReference type="Pfam" id="PF00251"/>
    </source>
</evidence>
<comment type="caution">
    <text evidence="7">The sequence shown here is derived from an EMBL/GenBank/DDBJ whole genome shotgun (WGS) entry which is preliminary data.</text>
</comment>
<sequence length="1039" mass="116121">MASSSVWLLCLLALFFGHGFVEIEASPANQPYRTAFHFQPPKNWMNGPMVHKGIYHLFYQWNPKGAVWGNIVWAHSTSKDLINWIPHDPAIYPSIPSDINGCWSGSATILPGGKPVILYTGINEQGQQVQNLAIPKNLSDPFLREWIKSPKDNPVMAPNSVNEINSSSFRDPTTAWRGRDGKWSVIVGSKLNREGKAILYRSKNFTTWTEAKQPLHSAADTGMWECPDFYPVAIDSTNGVETSMIGHGIKYVLKASLDDTKHEFYTIGMYDHDKDIYKPDEGSVEGDLGLRYDYGKFYASKTFFDSEKNRRVLWGWINESTNATIDIMKGWSGVQADVEIEFEISNLDKVDTLDASLITNPQELCSQNGASVRGAFGPFGLLVFASKSLEEYTAVYFRIFKHDKKIVVLMCNDLSRSSLYLDYDKASFGAFVDIAPIRDKLPLRTLIDHSIVESFGGGGKACITSRVYPTLTLTEGAHTYAFNNGTESGKGVESDHEMMTWYQKRSHHYRNGTIRPCGSGHGSTKWSCHRPMVYKGIYHLFYQYNPKGADWGNIVWAHSTSPDLINWTPHPPAIYPSQTAGDINGCWSGSATILPGGLPAILYTGIDPQNRQVQNLAVPKTPSDPLLIEWVKLPKNPLMASTLENKINSSSFRDPTTAWKGPDGLWRVIIGSKIHRRGLAILYKSKDFVNWILSEQPLHFAEGTGMWECPDFFPVSNRGGLDTSAVGTGIKHVLKLSLDDTKHDYYTIGTYDVVKDIYVPDEGSVDNDTGLRYDYGKFYASKTFYDSDKKRRILWGWINESLPQPEYVKQGWSGLQAIPRSIWVDKSGKQLMQWPISEIETLRENQVNLPNKVLNGGSVFEIAPVTAAQADVEISFEGLEFDKAEVMDPSWTNPQLLCSRKDASVKGGLGPFGLQVLASKDLKEYTAVFFRIFKGQNKKYVVLMCSDQSRSSLNGKPDKTTYGAFVEVDPVLEKLSLRSLIDHSIVESFGGEGKVCITARVYPTLAVGQKAHLYAFNHGSGSVKISRLNAWSMKKAKIN</sequence>
<evidence type="ECO:0008006" key="9">
    <source>
        <dbReference type="Google" id="ProtNLM"/>
    </source>
</evidence>
<dbReference type="Gene3D" id="2.115.10.20">
    <property type="entry name" value="Glycosyl hydrolase domain, family 43"/>
    <property type="match status" value="2"/>
</dbReference>
<keyword evidence="4" id="KW-0732">Signal</keyword>
<dbReference type="Proteomes" id="UP000823749">
    <property type="component" value="Chromosome 8"/>
</dbReference>
<keyword evidence="2" id="KW-0378">Hydrolase</keyword>
<dbReference type="AlphaFoldDB" id="A0AAV6JE22"/>
<gene>
    <name evidence="7" type="ORF">RHGRI_025103</name>
</gene>
<evidence type="ECO:0000313" key="7">
    <source>
        <dbReference type="EMBL" id="KAG5537894.1"/>
    </source>
</evidence>
<dbReference type="Gene3D" id="2.60.120.560">
    <property type="entry name" value="Exo-inulinase, domain 1"/>
    <property type="match status" value="2"/>
</dbReference>
<dbReference type="Pfam" id="PF08244">
    <property type="entry name" value="Glyco_hydro_32C"/>
    <property type="match status" value="1"/>
</dbReference>
<organism evidence="7 8">
    <name type="scientific">Rhododendron griersonianum</name>
    <dbReference type="NCBI Taxonomy" id="479676"/>
    <lineage>
        <taxon>Eukaryota</taxon>
        <taxon>Viridiplantae</taxon>
        <taxon>Streptophyta</taxon>
        <taxon>Embryophyta</taxon>
        <taxon>Tracheophyta</taxon>
        <taxon>Spermatophyta</taxon>
        <taxon>Magnoliopsida</taxon>
        <taxon>eudicotyledons</taxon>
        <taxon>Gunneridae</taxon>
        <taxon>Pentapetalae</taxon>
        <taxon>asterids</taxon>
        <taxon>Ericales</taxon>
        <taxon>Ericaceae</taxon>
        <taxon>Ericoideae</taxon>
        <taxon>Rhodoreae</taxon>
        <taxon>Rhododendron</taxon>
    </lineage>
</organism>
<feature type="domain" description="Glycosyl hydrolase family 32 N-terminal" evidence="5">
    <location>
        <begin position="37"/>
        <end position="336"/>
    </location>
</feature>
<dbReference type="InterPro" id="IPR023296">
    <property type="entry name" value="Glyco_hydro_beta-prop_sf"/>
</dbReference>
<reference evidence="7" key="1">
    <citation type="submission" date="2020-08" db="EMBL/GenBank/DDBJ databases">
        <title>Plant Genome Project.</title>
        <authorList>
            <person name="Zhang R.-G."/>
        </authorList>
    </citation>
    <scope>NUCLEOTIDE SEQUENCE</scope>
    <source>
        <strain evidence="7">WSP0</strain>
        <tissue evidence="7">Leaf</tissue>
    </source>
</reference>
<dbReference type="FunFam" id="2.60.120.560:FF:000002">
    <property type="entry name" value="Beta-fructofuranosidase, insoluble isoenzyme CWINV1"/>
    <property type="match status" value="2"/>
</dbReference>
<dbReference type="FunFam" id="2.115.10.20:FF:000001">
    <property type="entry name" value="Beta-fructofuranosidase, insoluble isoenzyme CWINV1"/>
    <property type="match status" value="1"/>
</dbReference>
<dbReference type="SMART" id="SM00640">
    <property type="entry name" value="Glyco_32"/>
    <property type="match status" value="2"/>
</dbReference>
<dbReference type="InterPro" id="IPR001362">
    <property type="entry name" value="Glyco_hydro_32"/>
</dbReference>
<keyword evidence="3" id="KW-0326">Glycosidase</keyword>
<dbReference type="Pfam" id="PF00251">
    <property type="entry name" value="Glyco_hydro_32N"/>
    <property type="match status" value="2"/>
</dbReference>
<dbReference type="InterPro" id="IPR013148">
    <property type="entry name" value="Glyco_hydro_32_N"/>
</dbReference>
<dbReference type="GO" id="GO:0005975">
    <property type="term" value="P:carbohydrate metabolic process"/>
    <property type="evidence" value="ECO:0007669"/>
    <property type="project" value="InterPro"/>
</dbReference>
<dbReference type="CDD" id="cd18624">
    <property type="entry name" value="GH32_Fruct1-like"/>
    <property type="match status" value="2"/>
</dbReference>
<evidence type="ECO:0000256" key="2">
    <source>
        <dbReference type="ARBA" id="ARBA00022801"/>
    </source>
</evidence>
<feature type="domain" description="Glycosyl hydrolase family 32 N-terminal" evidence="5">
    <location>
        <begin position="531"/>
        <end position="835"/>
    </location>
</feature>
<evidence type="ECO:0000259" key="6">
    <source>
        <dbReference type="Pfam" id="PF08244"/>
    </source>
</evidence>
<evidence type="ECO:0000256" key="1">
    <source>
        <dbReference type="ARBA" id="ARBA00009902"/>
    </source>
</evidence>
<dbReference type="EMBL" id="JACTNZ010000008">
    <property type="protein sequence ID" value="KAG5537894.1"/>
    <property type="molecule type" value="Genomic_DNA"/>
</dbReference>
<name>A0AAV6JE22_9ERIC</name>
<dbReference type="InterPro" id="IPR013320">
    <property type="entry name" value="ConA-like_dom_sf"/>
</dbReference>
<dbReference type="PANTHER" id="PTHR31953">
    <property type="entry name" value="BETA-FRUCTOFURANOSIDASE, INSOLUBLE ISOENZYME CWINV1-RELATED"/>
    <property type="match status" value="1"/>
</dbReference>
<evidence type="ECO:0000256" key="3">
    <source>
        <dbReference type="ARBA" id="ARBA00023295"/>
    </source>
</evidence>
<comment type="similarity">
    <text evidence="1">Belongs to the glycosyl hydrolase 32 family.</text>
</comment>
<feature type="signal peptide" evidence="4">
    <location>
        <begin position="1"/>
        <end position="25"/>
    </location>
</feature>
<feature type="chain" id="PRO_5043775646" description="Beta-fructofuranosidase" evidence="4">
    <location>
        <begin position="26"/>
        <end position="1039"/>
    </location>
</feature>
<feature type="domain" description="Glycosyl hydrolase family 32 C-terminal" evidence="6">
    <location>
        <begin position="838"/>
        <end position="1032"/>
    </location>
</feature>
<keyword evidence="8" id="KW-1185">Reference proteome</keyword>
<dbReference type="GO" id="GO:0004553">
    <property type="term" value="F:hydrolase activity, hydrolyzing O-glycosyl compounds"/>
    <property type="evidence" value="ECO:0007669"/>
    <property type="project" value="InterPro"/>
</dbReference>
<dbReference type="SUPFAM" id="SSF49899">
    <property type="entry name" value="Concanavalin A-like lectins/glucanases"/>
    <property type="match status" value="2"/>
</dbReference>
<evidence type="ECO:0000313" key="8">
    <source>
        <dbReference type="Proteomes" id="UP000823749"/>
    </source>
</evidence>
<dbReference type="SUPFAM" id="SSF75005">
    <property type="entry name" value="Arabinanase/levansucrase/invertase"/>
    <property type="match status" value="2"/>
</dbReference>
<dbReference type="InterPro" id="IPR050551">
    <property type="entry name" value="Fructan_Metab_Enzymes"/>
</dbReference>
<dbReference type="InterPro" id="IPR013189">
    <property type="entry name" value="Glyco_hydro_32_C"/>
</dbReference>
<evidence type="ECO:0000256" key="4">
    <source>
        <dbReference type="SAM" id="SignalP"/>
    </source>
</evidence>